<keyword evidence="3" id="KW-0695">RNA-directed DNA polymerase</keyword>
<dbReference type="Pfam" id="PF17919">
    <property type="entry name" value="RT_RNaseH_2"/>
    <property type="match status" value="1"/>
</dbReference>
<dbReference type="InterPro" id="IPR043502">
    <property type="entry name" value="DNA/RNA_pol_sf"/>
</dbReference>
<reference evidence="3" key="1">
    <citation type="journal article" date="2022" name="Int. J. Mol. Sci.">
        <title>Draft Genome of Tanacetum Coccineum: Genomic Comparison of Closely Related Tanacetum-Family Plants.</title>
        <authorList>
            <person name="Yamashiro T."/>
            <person name="Shiraishi A."/>
            <person name="Nakayama K."/>
            <person name="Satake H."/>
        </authorList>
    </citation>
    <scope>NUCLEOTIDE SEQUENCE</scope>
</reference>
<dbReference type="Proteomes" id="UP001151760">
    <property type="component" value="Unassembled WGS sequence"/>
</dbReference>
<dbReference type="GO" id="GO:0003964">
    <property type="term" value="F:RNA-directed DNA polymerase activity"/>
    <property type="evidence" value="ECO:0007669"/>
    <property type="project" value="UniProtKB-KW"/>
</dbReference>
<protein>
    <submittedName>
        <fullName evidence="3">Reverse transcriptase domain-containing protein</fullName>
    </submittedName>
</protein>
<dbReference type="InterPro" id="IPR036397">
    <property type="entry name" value="RNaseH_sf"/>
</dbReference>
<dbReference type="InterPro" id="IPR041577">
    <property type="entry name" value="RT_RNaseH_2"/>
</dbReference>
<accession>A0ABQ5ETC6</accession>
<keyword evidence="4" id="KW-1185">Reference proteome</keyword>
<dbReference type="SUPFAM" id="SSF56672">
    <property type="entry name" value="DNA/RNA polymerases"/>
    <property type="match status" value="1"/>
</dbReference>
<dbReference type="PANTHER" id="PTHR48475">
    <property type="entry name" value="RIBONUCLEASE H"/>
    <property type="match status" value="1"/>
</dbReference>
<evidence type="ECO:0000259" key="1">
    <source>
        <dbReference type="Pfam" id="PF13456"/>
    </source>
</evidence>
<dbReference type="Gene3D" id="3.30.420.10">
    <property type="entry name" value="Ribonuclease H-like superfamily/Ribonuclease H"/>
    <property type="match status" value="1"/>
</dbReference>
<dbReference type="SUPFAM" id="SSF53098">
    <property type="entry name" value="Ribonuclease H-like"/>
    <property type="match status" value="1"/>
</dbReference>
<dbReference type="PANTHER" id="PTHR48475:SF2">
    <property type="entry name" value="RIBONUCLEASE H"/>
    <property type="match status" value="1"/>
</dbReference>
<dbReference type="EMBL" id="BQNB010016615">
    <property type="protein sequence ID" value="GJT53757.1"/>
    <property type="molecule type" value="Genomic_DNA"/>
</dbReference>
<keyword evidence="3" id="KW-0808">Transferase</keyword>
<dbReference type="Pfam" id="PF13456">
    <property type="entry name" value="RVT_3"/>
    <property type="match status" value="1"/>
</dbReference>
<evidence type="ECO:0000259" key="2">
    <source>
        <dbReference type="Pfam" id="PF17919"/>
    </source>
</evidence>
<comment type="caution">
    <text evidence="3">The sequence shown here is derived from an EMBL/GenBank/DDBJ whole genome shotgun (WGS) entry which is preliminary data.</text>
</comment>
<feature type="domain" description="RNase H type-1" evidence="1">
    <location>
        <begin position="143"/>
        <end position="200"/>
    </location>
</feature>
<sequence length="200" mass="22608">MKKSIAELPMMTAPQEKEELIIYLAAAKEAISSVLMTKRNGKQIPIYFVSRARRGPEINYTLMEKLIRALVSASKRLKRYFQAHTVIVITDWPIKQITSVKGQILADFIVERPEDNLEDMLMEDEDVLPDPWTLFTNGSSCADGSGAGLILTNPEGMEFTYALRFRFDVTNNEVEYEALIDGLKIAEQMGVENLQENVDS</sequence>
<dbReference type="InterPro" id="IPR002156">
    <property type="entry name" value="RNaseH_domain"/>
</dbReference>
<organism evidence="3 4">
    <name type="scientific">Tanacetum coccineum</name>
    <dbReference type="NCBI Taxonomy" id="301880"/>
    <lineage>
        <taxon>Eukaryota</taxon>
        <taxon>Viridiplantae</taxon>
        <taxon>Streptophyta</taxon>
        <taxon>Embryophyta</taxon>
        <taxon>Tracheophyta</taxon>
        <taxon>Spermatophyta</taxon>
        <taxon>Magnoliopsida</taxon>
        <taxon>eudicotyledons</taxon>
        <taxon>Gunneridae</taxon>
        <taxon>Pentapetalae</taxon>
        <taxon>asterids</taxon>
        <taxon>campanulids</taxon>
        <taxon>Asterales</taxon>
        <taxon>Asteraceae</taxon>
        <taxon>Asteroideae</taxon>
        <taxon>Anthemideae</taxon>
        <taxon>Anthemidinae</taxon>
        <taxon>Tanacetum</taxon>
    </lineage>
</organism>
<evidence type="ECO:0000313" key="3">
    <source>
        <dbReference type="EMBL" id="GJT53757.1"/>
    </source>
</evidence>
<feature type="domain" description="Reverse transcriptase/retrotransposon-derived protein RNase H-like" evidence="2">
    <location>
        <begin position="2"/>
        <end position="88"/>
    </location>
</feature>
<evidence type="ECO:0000313" key="4">
    <source>
        <dbReference type="Proteomes" id="UP001151760"/>
    </source>
</evidence>
<keyword evidence="3" id="KW-0548">Nucleotidyltransferase</keyword>
<reference evidence="3" key="2">
    <citation type="submission" date="2022-01" db="EMBL/GenBank/DDBJ databases">
        <authorList>
            <person name="Yamashiro T."/>
            <person name="Shiraishi A."/>
            <person name="Satake H."/>
            <person name="Nakayama K."/>
        </authorList>
    </citation>
    <scope>NUCLEOTIDE SEQUENCE</scope>
</reference>
<name>A0ABQ5ETC6_9ASTR</name>
<dbReference type="InterPro" id="IPR012337">
    <property type="entry name" value="RNaseH-like_sf"/>
</dbReference>
<proteinExistence type="predicted"/>
<gene>
    <name evidence="3" type="ORF">Tco_0988811</name>
</gene>